<keyword evidence="3" id="KW-0804">Transcription</keyword>
<comment type="caution">
    <text evidence="5">The sequence shown here is derived from an EMBL/GenBank/DDBJ whole genome shotgun (WGS) entry which is preliminary data.</text>
</comment>
<keyword evidence="6" id="KW-1185">Reference proteome</keyword>
<keyword evidence="2" id="KW-0238">DNA-binding</keyword>
<dbReference type="PANTHER" id="PTHR47893:SF1">
    <property type="entry name" value="REGULATORY PROTEIN PCHR"/>
    <property type="match status" value="1"/>
</dbReference>
<dbReference type="PROSITE" id="PS01124">
    <property type="entry name" value="HTH_ARAC_FAMILY_2"/>
    <property type="match status" value="1"/>
</dbReference>
<name>A0ABS6WWA9_9BACT</name>
<dbReference type="Proteomes" id="UP000826188">
    <property type="component" value="Unassembled WGS sequence"/>
</dbReference>
<gene>
    <name evidence="5" type="ORF">KYK14_04260</name>
</gene>
<dbReference type="SMART" id="SM00342">
    <property type="entry name" value="HTH_ARAC"/>
    <property type="match status" value="1"/>
</dbReference>
<evidence type="ECO:0000259" key="4">
    <source>
        <dbReference type="PROSITE" id="PS01124"/>
    </source>
</evidence>
<evidence type="ECO:0000256" key="2">
    <source>
        <dbReference type="ARBA" id="ARBA00023125"/>
    </source>
</evidence>
<protein>
    <submittedName>
        <fullName evidence="5">Helix-turn-helix transcriptional regulator</fullName>
    </submittedName>
</protein>
<keyword evidence="1" id="KW-0805">Transcription regulation</keyword>
<evidence type="ECO:0000256" key="1">
    <source>
        <dbReference type="ARBA" id="ARBA00023015"/>
    </source>
</evidence>
<dbReference type="EMBL" id="JAHWGL010000009">
    <property type="protein sequence ID" value="MBW3127748.1"/>
    <property type="molecule type" value="Genomic_DNA"/>
</dbReference>
<proteinExistence type="predicted"/>
<dbReference type="InterPro" id="IPR018062">
    <property type="entry name" value="HTH_AraC-typ_CS"/>
</dbReference>
<evidence type="ECO:0000313" key="5">
    <source>
        <dbReference type="EMBL" id="MBW3127748.1"/>
    </source>
</evidence>
<organism evidence="5 6">
    <name type="scientific">Hymenobacter profundi</name>
    <dbReference type="NCBI Taxonomy" id="1982110"/>
    <lineage>
        <taxon>Bacteria</taxon>
        <taxon>Pseudomonadati</taxon>
        <taxon>Bacteroidota</taxon>
        <taxon>Cytophagia</taxon>
        <taxon>Cytophagales</taxon>
        <taxon>Hymenobacteraceae</taxon>
        <taxon>Hymenobacter</taxon>
    </lineage>
</organism>
<dbReference type="RefSeq" id="WP_219157170.1">
    <property type="nucleotide sequence ID" value="NZ_JAHWGL010000009.1"/>
</dbReference>
<feature type="domain" description="HTH araC/xylS-type" evidence="4">
    <location>
        <begin position="220"/>
        <end position="318"/>
    </location>
</feature>
<dbReference type="InterPro" id="IPR018060">
    <property type="entry name" value="HTH_AraC"/>
</dbReference>
<evidence type="ECO:0000256" key="3">
    <source>
        <dbReference type="ARBA" id="ARBA00023163"/>
    </source>
</evidence>
<dbReference type="PANTHER" id="PTHR47893">
    <property type="entry name" value="REGULATORY PROTEIN PCHR"/>
    <property type="match status" value="1"/>
</dbReference>
<reference evidence="5 6" key="1">
    <citation type="submission" date="2021-07" db="EMBL/GenBank/DDBJ databases">
        <title>Hymenobacter profundi sp. nov., isolated from deep-sea water.</title>
        <authorList>
            <person name="Kim M.K."/>
        </authorList>
    </citation>
    <scope>NUCLEOTIDE SEQUENCE [LARGE SCALE GENOMIC DNA]</scope>
    <source>
        <strain evidence="5 6">M2</strain>
    </source>
</reference>
<evidence type="ECO:0000313" key="6">
    <source>
        <dbReference type="Proteomes" id="UP000826188"/>
    </source>
</evidence>
<accession>A0ABS6WWA9</accession>
<dbReference type="Pfam" id="PF12833">
    <property type="entry name" value="HTH_18"/>
    <property type="match status" value="1"/>
</dbReference>
<dbReference type="PROSITE" id="PS00041">
    <property type="entry name" value="HTH_ARAC_FAMILY_1"/>
    <property type="match status" value="1"/>
</dbReference>
<sequence length="318" mass="34951">MKIAVTDTGAGIVLQLAQALGATVRGRFVDIPASKGGGYITGFAWGSELRMMVRHYYLHEAVLVETTDLAERPEEVVFLLRGIFPPVAQPAPSVLPEPASVLICQHAASSVIDMPANMLFNSVTIAVSRPYLRHLFGELDHPLVASLLATSATFAVETGTSPAILHTASDLLLLAVPEMLASPYCKLKCEELLCHTVALLLQREAIAPGKMHLADLQAIYAIKRRLQSSLGEAPHIAALAKEASMSEPKLRKLFRQTFGKSVFDYYQTLRMQEAARLLREQRLTVSEVGYQLGFTNMSHFSRVFEQYIGLKPKKYSAL</sequence>
<dbReference type="InterPro" id="IPR053142">
    <property type="entry name" value="PchR_regulatory_protein"/>
</dbReference>